<keyword evidence="2" id="KW-1185">Reference proteome</keyword>
<dbReference type="InterPro" id="IPR025942">
    <property type="entry name" value="SpoVIF"/>
</dbReference>
<name>A0ABW2PQ66_9BACL</name>
<reference evidence="2" key="1">
    <citation type="journal article" date="2019" name="Int. J. Syst. Evol. Microbiol.">
        <title>The Global Catalogue of Microorganisms (GCM) 10K type strain sequencing project: providing services to taxonomists for standard genome sequencing and annotation.</title>
        <authorList>
            <consortium name="The Broad Institute Genomics Platform"/>
            <consortium name="The Broad Institute Genome Sequencing Center for Infectious Disease"/>
            <person name="Wu L."/>
            <person name="Ma J."/>
        </authorList>
    </citation>
    <scope>NUCLEOTIDE SEQUENCE [LARGE SCALE GENOMIC DNA]</scope>
    <source>
        <strain evidence="2">CGMCC 1.16305</strain>
    </source>
</reference>
<sequence length="86" mass="9664">MDPNNPFFDQIEKKTNVKKEDIFALANSVANANFQDEKTVRQLVGRVAKLANVSVPKQKEDAIVKAIVNNNIPLNFSSLSKMFDQK</sequence>
<dbReference type="EMBL" id="JBHTCO010000001">
    <property type="protein sequence ID" value="MFC7391554.1"/>
    <property type="molecule type" value="Genomic_DNA"/>
</dbReference>
<evidence type="ECO:0000313" key="2">
    <source>
        <dbReference type="Proteomes" id="UP001596505"/>
    </source>
</evidence>
<evidence type="ECO:0000313" key="1">
    <source>
        <dbReference type="EMBL" id="MFC7391554.1"/>
    </source>
</evidence>
<protein>
    <submittedName>
        <fullName evidence="1">Stage VI sporulation protein F</fullName>
    </submittedName>
</protein>
<accession>A0ABW2PQ66</accession>
<dbReference type="RefSeq" id="WP_380962668.1">
    <property type="nucleotide sequence ID" value="NZ_JBHTCO010000001.1"/>
</dbReference>
<proteinExistence type="predicted"/>
<dbReference type="Pfam" id="PF14069">
    <property type="entry name" value="SpoVIF"/>
    <property type="match status" value="1"/>
</dbReference>
<gene>
    <name evidence="1" type="ORF">ACFQRG_00820</name>
</gene>
<comment type="caution">
    <text evidence="1">The sequence shown here is derived from an EMBL/GenBank/DDBJ whole genome shotgun (WGS) entry which is preliminary data.</text>
</comment>
<organism evidence="1 2">
    <name type="scientific">Scopulibacillus cellulosilyticus</name>
    <dbReference type="NCBI Taxonomy" id="2665665"/>
    <lineage>
        <taxon>Bacteria</taxon>
        <taxon>Bacillati</taxon>
        <taxon>Bacillota</taxon>
        <taxon>Bacilli</taxon>
        <taxon>Bacillales</taxon>
        <taxon>Sporolactobacillaceae</taxon>
        <taxon>Scopulibacillus</taxon>
    </lineage>
</organism>
<dbReference type="Proteomes" id="UP001596505">
    <property type="component" value="Unassembled WGS sequence"/>
</dbReference>